<dbReference type="InterPro" id="IPR009057">
    <property type="entry name" value="Homeodomain-like_sf"/>
</dbReference>
<dbReference type="PANTHER" id="PTHR47893">
    <property type="entry name" value="REGULATORY PROTEIN PCHR"/>
    <property type="match status" value="1"/>
</dbReference>
<dbReference type="Gene3D" id="1.10.10.60">
    <property type="entry name" value="Homeodomain-like"/>
    <property type="match status" value="2"/>
</dbReference>
<dbReference type="PROSITE" id="PS00041">
    <property type="entry name" value="HTH_ARAC_FAMILY_1"/>
    <property type="match status" value="1"/>
</dbReference>
<evidence type="ECO:0000256" key="2">
    <source>
        <dbReference type="ARBA" id="ARBA00023125"/>
    </source>
</evidence>
<accession>A0A2S7SUE1</accession>
<name>A0A2S7SUE1_9BACT</name>
<dbReference type="PROSITE" id="PS01124">
    <property type="entry name" value="HTH_ARAC_FAMILY_2"/>
    <property type="match status" value="1"/>
</dbReference>
<dbReference type="SMART" id="SM00342">
    <property type="entry name" value="HTH_ARAC"/>
    <property type="match status" value="1"/>
</dbReference>
<keyword evidence="2" id="KW-0238">DNA-binding</keyword>
<dbReference type="InterPro" id="IPR020449">
    <property type="entry name" value="Tscrpt_reg_AraC-type_HTH"/>
</dbReference>
<keyword evidence="6" id="KW-1185">Reference proteome</keyword>
<gene>
    <name evidence="5" type="ORF">CJD36_011240</name>
</gene>
<dbReference type="InterPro" id="IPR053142">
    <property type="entry name" value="PchR_regulatory_protein"/>
</dbReference>
<dbReference type="GO" id="GO:0003700">
    <property type="term" value="F:DNA-binding transcription factor activity"/>
    <property type="evidence" value="ECO:0007669"/>
    <property type="project" value="InterPro"/>
</dbReference>
<sequence length="303" mass="33860">MLLSADSCHAKAAYFCIVGKVADTRERQHGPLDNFLGADARKGIAEQIKINEHIHATWVDVAFPEDDQPEEHGNLYVYPIDDTKFSLQLCYLTYSDTTTESAVAYSIQFFPSFFDQFPEEALAGNTYFSTKKTAVLQFSIEGSSATLLNELRLAEPRDAFTGLLLRSRQAAGLLDAALRHISKPVTVAEVPACRFLAYDSEREKILEACTIIERNDGRPPTIRELSRMVAMNECYLKKGFKALTGKTIHEYQQEIRINKAKDMLKVRGISVTDVALTLGYSSISHFSTAFKRVTGLKPCELLS</sequence>
<organism evidence="5 6">
    <name type="scientific">Flavipsychrobacter stenotrophus</name>
    <dbReference type="NCBI Taxonomy" id="2077091"/>
    <lineage>
        <taxon>Bacteria</taxon>
        <taxon>Pseudomonadati</taxon>
        <taxon>Bacteroidota</taxon>
        <taxon>Chitinophagia</taxon>
        <taxon>Chitinophagales</taxon>
        <taxon>Chitinophagaceae</taxon>
        <taxon>Flavipsychrobacter</taxon>
    </lineage>
</organism>
<dbReference type="InterPro" id="IPR018062">
    <property type="entry name" value="HTH_AraC-typ_CS"/>
</dbReference>
<dbReference type="PANTHER" id="PTHR47893:SF1">
    <property type="entry name" value="REGULATORY PROTEIN PCHR"/>
    <property type="match status" value="1"/>
</dbReference>
<dbReference type="OrthoDB" id="799767at2"/>
<dbReference type="GO" id="GO:0043565">
    <property type="term" value="F:sequence-specific DNA binding"/>
    <property type="evidence" value="ECO:0007669"/>
    <property type="project" value="InterPro"/>
</dbReference>
<dbReference type="EMBL" id="PPSL01000003">
    <property type="protein sequence ID" value="PQJ10542.1"/>
    <property type="molecule type" value="Genomic_DNA"/>
</dbReference>
<reference evidence="5 6" key="1">
    <citation type="submission" date="2018-01" db="EMBL/GenBank/DDBJ databases">
        <title>A novel member of the phylum Bacteroidetes isolated from glacier ice.</title>
        <authorList>
            <person name="Liu Q."/>
            <person name="Xin Y.-H."/>
        </authorList>
    </citation>
    <scope>NUCLEOTIDE SEQUENCE [LARGE SCALE GENOMIC DNA]</scope>
    <source>
        <strain evidence="5 6">RB1R16</strain>
    </source>
</reference>
<dbReference type="PRINTS" id="PR00032">
    <property type="entry name" value="HTHARAC"/>
</dbReference>
<comment type="caution">
    <text evidence="5">The sequence shown here is derived from an EMBL/GenBank/DDBJ whole genome shotgun (WGS) entry which is preliminary data.</text>
</comment>
<evidence type="ECO:0000256" key="1">
    <source>
        <dbReference type="ARBA" id="ARBA00023015"/>
    </source>
</evidence>
<protein>
    <recommendedName>
        <fullName evidence="4">HTH araC/xylS-type domain-containing protein</fullName>
    </recommendedName>
</protein>
<feature type="domain" description="HTH araC/xylS-type" evidence="4">
    <location>
        <begin position="206"/>
        <end position="303"/>
    </location>
</feature>
<dbReference type="AlphaFoldDB" id="A0A2S7SUE1"/>
<dbReference type="InterPro" id="IPR018060">
    <property type="entry name" value="HTH_AraC"/>
</dbReference>
<evidence type="ECO:0000259" key="4">
    <source>
        <dbReference type="PROSITE" id="PS01124"/>
    </source>
</evidence>
<keyword evidence="1" id="KW-0805">Transcription regulation</keyword>
<evidence type="ECO:0000256" key="3">
    <source>
        <dbReference type="ARBA" id="ARBA00023163"/>
    </source>
</evidence>
<evidence type="ECO:0000313" key="5">
    <source>
        <dbReference type="EMBL" id="PQJ10542.1"/>
    </source>
</evidence>
<proteinExistence type="predicted"/>
<evidence type="ECO:0000313" key="6">
    <source>
        <dbReference type="Proteomes" id="UP000239872"/>
    </source>
</evidence>
<dbReference type="Proteomes" id="UP000239872">
    <property type="component" value="Unassembled WGS sequence"/>
</dbReference>
<keyword evidence="3" id="KW-0804">Transcription</keyword>
<dbReference type="SUPFAM" id="SSF46689">
    <property type="entry name" value="Homeodomain-like"/>
    <property type="match status" value="2"/>
</dbReference>
<dbReference type="Pfam" id="PF12833">
    <property type="entry name" value="HTH_18"/>
    <property type="match status" value="1"/>
</dbReference>